<feature type="domain" description="AB hydrolase-1" evidence="7">
    <location>
        <begin position="58"/>
        <end position="200"/>
    </location>
</feature>
<evidence type="ECO:0000256" key="2">
    <source>
        <dbReference type="ARBA" id="ARBA00022729"/>
    </source>
</evidence>
<dbReference type="FunFam" id="3.40.50.1820:FF:000021">
    <property type="entry name" value="Lipase"/>
    <property type="match status" value="2"/>
</dbReference>
<dbReference type="AlphaFoldDB" id="A0A232EVX9"/>
<evidence type="ECO:0000259" key="7">
    <source>
        <dbReference type="Pfam" id="PF00561"/>
    </source>
</evidence>
<keyword evidence="5" id="KW-0443">Lipid metabolism</keyword>
<dbReference type="STRING" id="543379.A0A232EVX9"/>
<dbReference type="OrthoDB" id="9974421at2759"/>
<comment type="similarity">
    <text evidence="1">Belongs to the AB hydrolase superfamily. Lipase family.</text>
</comment>
<feature type="domain" description="AB hydrolase-1" evidence="7">
    <location>
        <begin position="438"/>
        <end position="739"/>
    </location>
</feature>
<accession>A0A232EVX9</accession>
<reference evidence="8 9" key="1">
    <citation type="journal article" date="2017" name="Curr. Biol.">
        <title>The Evolution of Venom by Co-option of Single-Copy Genes.</title>
        <authorList>
            <person name="Martinson E.O."/>
            <person name="Mrinalini"/>
            <person name="Kelkar Y.D."/>
            <person name="Chang C.H."/>
            <person name="Werren J.H."/>
        </authorList>
    </citation>
    <scope>NUCLEOTIDE SEQUENCE [LARGE SCALE GENOMIC DNA]</scope>
    <source>
        <strain evidence="8 9">Alberta</strain>
        <tissue evidence="8">Whole body</tissue>
    </source>
</reference>
<keyword evidence="9" id="KW-1185">Reference proteome</keyword>
<name>A0A232EVX9_9HYME</name>
<comment type="caution">
    <text evidence="8">The sequence shown here is derived from an EMBL/GenBank/DDBJ whole genome shotgun (WGS) entry which is preliminary data.</text>
</comment>
<protein>
    <recommendedName>
        <fullName evidence="7">AB hydrolase-1 domain-containing protein</fullName>
    </recommendedName>
</protein>
<dbReference type="GO" id="GO:0016787">
    <property type="term" value="F:hydrolase activity"/>
    <property type="evidence" value="ECO:0007669"/>
    <property type="project" value="UniProtKB-KW"/>
</dbReference>
<dbReference type="InterPro" id="IPR000073">
    <property type="entry name" value="AB_hydrolase_1"/>
</dbReference>
<dbReference type="Gene3D" id="3.40.50.1820">
    <property type="entry name" value="alpha/beta hydrolase"/>
    <property type="match status" value="2"/>
</dbReference>
<dbReference type="PANTHER" id="PTHR11005">
    <property type="entry name" value="LYSOSOMAL ACID LIPASE-RELATED"/>
    <property type="match status" value="1"/>
</dbReference>
<proteinExistence type="inferred from homology"/>
<evidence type="ECO:0000256" key="6">
    <source>
        <dbReference type="ARBA" id="ARBA00023180"/>
    </source>
</evidence>
<evidence type="ECO:0000313" key="9">
    <source>
        <dbReference type="Proteomes" id="UP000215335"/>
    </source>
</evidence>
<keyword evidence="6" id="KW-0325">Glycoprotein</keyword>
<dbReference type="Pfam" id="PF00561">
    <property type="entry name" value="Abhydrolase_1"/>
    <property type="match status" value="2"/>
</dbReference>
<organism evidence="8 9">
    <name type="scientific">Trichomalopsis sarcophagae</name>
    <dbReference type="NCBI Taxonomy" id="543379"/>
    <lineage>
        <taxon>Eukaryota</taxon>
        <taxon>Metazoa</taxon>
        <taxon>Ecdysozoa</taxon>
        <taxon>Arthropoda</taxon>
        <taxon>Hexapoda</taxon>
        <taxon>Insecta</taxon>
        <taxon>Pterygota</taxon>
        <taxon>Neoptera</taxon>
        <taxon>Endopterygota</taxon>
        <taxon>Hymenoptera</taxon>
        <taxon>Apocrita</taxon>
        <taxon>Proctotrupomorpha</taxon>
        <taxon>Chalcidoidea</taxon>
        <taxon>Pteromalidae</taxon>
        <taxon>Pteromalinae</taxon>
        <taxon>Trichomalopsis</taxon>
    </lineage>
</organism>
<sequence>MCTCSFLNIFKGLNCIGLVEQYDGYTEEEYDVQTEDGYILKLHRISGSPPSPKHAGKPIVYLQHGLFGSSDFQVALGPEHALNAGYDIWMGNVRGNAYSKRHVNYTADRDSEFWNFSKDEMAVIDDPKFIDVVLEKTGQDKLTYIGYSMGTTLSYILLFENPEYNDKMKLVVSIAPVAYFTLPFKLPVYAVLAAAPVLQTFAALNQIDQILPQSKIIRVLGKEICTSELGKIFCGSFLTTITALPEILAYTPAGTSRHTVLHYYQMIKTRDFRKYDLGILSNKEKYGLATPPSCDLSKITSPQAIFYSESDLYVSVKDANKLKKKKLKNVAFETAPDRYNDLDYLWATDAYEELYFAILKTISEISAQFAILKDLVLKFTDTNITQVRSQQQLKVLSDGSAVLDFVTEEYDLQTEDGYILKLHRISGSPLSPKRAGKPVIYLQHCLAGSTDVYVALGLKHSLAFLLADAGYDVWLGNVRGNTYSKRHVKYTADRDSEFWNFSIDEMAVIDVPKFIDVVLEKTGQKKLTYIGFSMGTTLSYILLSEKPEYNDKIKLVVSMAPIAYFIHPLKLPAYAILAVTEAIRALSSVTQINQLYPQSNILHMLSKKICSGILGTILCKNMIKMIASPERLNFTALPDLLAHTPAGSSLNTWVHYYQIVTTGELKKFDFGASSNEVKYGSAKPPNYDLSKITSPQAMFYSDIDIFSSIQAATTLKKKLKNVVAFEAAPKGYNHMDFVWANDAYEEVYLAILKIIASNP</sequence>
<keyword evidence="2" id="KW-0732">Signal</keyword>
<evidence type="ECO:0000256" key="3">
    <source>
        <dbReference type="ARBA" id="ARBA00022801"/>
    </source>
</evidence>
<evidence type="ECO:0000256" key="5">
    <source>
        <dbReference type="ARBA" id="ARBA00023098"/>
    </source>
</evidence>
<evidence type="ECO:0000313" key="8">
    <source>
        <dbReference type="EMBL" id="OXU22486.1"/>
    </source>
</evidence>
<dbReference type="GO" id="GO:0016042">
    <property type="term" value="P:lipid catabolic process"/>
    <property type="evidence" value="ECO:0007669"/>
    <property type="project" value="UniProtKB-KW"/>
</dbReference>
<dbReference type="Proteomes" id="UP000215335">
    <property type="component" value="Unassembled WGS sequence"/>
</dbReference>
<evidence type="ECO:0000256" key="1">
    <source>
        <dbReference type="ARBA" id="ARBA00010701"/>
    </source>
</evidence>
<gene>
    <name evidence="8" type="ORF">TSAR_016432</name>
</gene>
<evidence type="ECO:0000256" key="4">
    <source>
        <dbReference type="ARBA" id="ARBA00022963"/>
    </source>
</evidence>
<dbReference type="EMBL" id="NNAY01001945">
    <property type="protein sequence ID" value="OXU22486.1"/>
    <property type="molecule type" value="Genomic_DNA"/>
</dbReference>
<keyword evidence="4" id="KW-0442">Lipid degradation</keyword>
<dbReference type="SUPFAM" id="SSF53474">
    <property type="entry name" value="alpha/beta-Hydrolases"/>
    <property type="match status" value="2"/>
</dbReference>
<keyword evidence="3" id="KW-0378">Hydrolase</keyword>
<dbReference type="InterPro" id="IPR029058">
    <property type="entry name" value="AB_hydrolase_fold"/>
</dbReference>